<dbReference type="GO" id="GO:0005886">
    <property type="term" value="C:plasma membrane"/>
    <property type="evidence" value="ECO:0007669"/>
    <property type="project" value="TreeGrafter"/>
</dbReference>
<keyword evidence="3" id="KW-0963">Cytoplasm</keyword>
<keyword evidence="5" id="KW-0344">Guanine-nucleotide releasing factor</keyword>
<dbReference type="InterPro" id="IPR026791">
    <property type="entry name" value="DOCK"/>
</dbReference>
<keyword evidence="2" id="KW-0728">SH3 domain</keyword>
<sequence length="2112" mass="238751">VQRPLHHGAATLEHVLGVGGSSFVNCLNRHAAATGFIRISFLDIKRRRNWELARLRQYADAKKQSLQLRTLQGRHLLQGNFLVDDIREARHKVQERVREKIDEIREERENIMTIPNMLTISRAFLSPYIGYVIVQGDFTLGMSLLAIAGVTDLLDGQIARRWPSQASKAGSFLDPMADKLLMGSLVISLCYTDLLPVWLAGIVVFRDVFLLGAGFVIRYISLPPPKTFSRYFDATHVTAQLEPTLLSKINTGVQLATIGLSLGAPIWNYLAIHNWHGDVRFGLALDVGDSVDIVEECKHWYRGSCPRKSRAVGLFPKTYIHIKDLTKIDPVVAECTQVLREWSEIWKRLYVDREAYKFQTLRKVMFSILESRRELLSATMTQDQTLELQMVVVSKIDWGNRKLGLDLVPREGPLAVDPHGIGIVKLYNVHVSSADNAKASSSRGTLRRKTQRKILTHHLYFCMRDFGHRIGGDDAEVYFFLYDGSHMRPLSERFLVKISKDGFSNYIEKLHSNCTVFTDLGAADLNEDLHLVAVVMRVGKIIQSDSIKKIEKSGTYGHGPTFRRPFGVGVLSLGDIAHFDSSLEQSSDEREYNFKLGKYSPIQMSQGTQGIVVSLKLLHGGLGQARQEQPLLFQGSTITRKMGFPDVIMPGDVRNDLFLTLERGEFERGGKNTGKNILMQYRSMILYHQNAPSWNEMLRLSVPIDKFGTAHVRFEFRHCSTRDKTEPKLFAFSFARLMDTGGATLGDGQHELYVFVLRSLLCSTKLTQNADLLSLLQWRTYPETIQDSLTGVLRLNDEELVKFLQDVLDALFAMFSNEEGNSTQHSGLVFHVLGLITSVEHMAVFMTKAEHPDPFQKCFGSLEYIFKLLIQSRRLFARATGGQYEDSFRRDLHSLFTALNGMLAVPSYDEALLNSTGVVLEQLKDTLPAPELGMLARNMLDAIPRGAPIRLIQAKLHAVKDLVSGELFHEDDSRTVVLSVACKHLRMHLSRRDELRLCAEILSEILSQLYDLQKEQRDKVTNTLQHDLDSLCKNILGILIRTISIIMEGSNALVSCLLGLLQLLDETHYKRYWDELSPNKDPRDLKEFLSKSLLVYEELLTQDWHVFPNDWLVMKLAANDVLRMSLEEFAKPLPSLQLEQYREPKRLKILHSHGDMRVLMGFQILSMWSQLGEQKLHFIPSMVGPFLEVTLVPEPALRKATLSVFYDMMQCEQAARGSFRLVESELIDKLDLLISENKGDDEYRELFSTILLEKVQVENPNWKDAGIAFIGSVTRLLERLLDYRSVMQGEENRDKRMTCTVNLLNFYKNEINRKEMYLRYIYKLHNLHLQAENYTEAGFTLKLYASMLSWDRETQSFAPFDNSGQPEWQRKERLYHEILKYFDKGKCWEKGIPLCKELAQLYETRRFDYNKLSEILIQEAKFFQNILTQLRPEPEYFRVGFYGMGLPLFVRNKQFVYRGLEYERIGAFTQRLQTEFPSAQILGNNSPPDSAILNAPDQYIQISNVRPVGDAQALKTAMVPVPEKIARFYEVNDVTRFIYDRPMYKGTVDKDNEFKSLWIERTILEIASPLPGILRWYEVKQKTMQELTPVEYACEIISNAGKELSELIVQYKRDPKRNINPFSMRLQGTIDANVMGGISKYQEAFFSEQFLKSPQGAGQQANVQRLKALILEQIQILEQALELHGQLAPSGVQPLHNRLLERFSQLKQSLSGMGRLKRQHSESIVNTPLPPLPTEQRVAQATTACSSSNANANANAHANYVYDLDEIYTRPGDTLRPVDPLNSYQTLSKESLTIPLEDTAAPPVPNRPRSQNFMGNGAMDSPEVPPKRQPAINSPNAPPLPPRGITPDKRASNPMIFNDFGGADAVGRRHSQQQQQQHGQKYSVVDISYDDPEADQQPHSLPPNFQDGSGGHLSVCFAPNDFRDSGISTTSSRELNHMNLNNLSEDSSSISAVTVQHREHCRISSNGSLDYNASASMNITQRESSTSSFDVEDFPVPPPPIPPKSLAISSNGVSMGGDEAHSPHPSSQAHTTQLNHSQNHSTNSHHHLVLQQQQHQQQNGDGDGYSLLQHQVNGLGLATHPPLPAAAAEVALPPASAIASSSSSHQHDGGTF</sequence>
<dbReference type="Proteomes" id="UP001059596">
    <property type="component" value="Chromosome 3R"/>
</dbReference>
<dbReference type="Gene3D" id="2.60.40.150">
    <property type="entry name" value="C2 domain"/>
    <property type="match status" value="1"/>
</dbReference>
<dbReference type="InterPro" id="IPR042455">
    <property type="entry name" value="DOCK_N_sub1"/>
</dbReference>
<dbReference type="InterPro" id="IPR046769">
    <property type="entry name" value="DOCKER_Lobe_A"/>
</dbReference>
<dbReference type="InterPro" id="IPR001452">
    <property type="entry name" value="SH3_domain"/>
</dbReference>
<organism evidence="11 12">
    <name type="scientific">Drosophila gunungcola</name>
    <name type="common">fruit fly</name>
    <dbReference type="NCBI Taxonomy" id="103775"/>
    <lineage>
        <taxon>Eukaryota</taxon>
        <taxon>Metazoa</taxon>
        <taxon>Ecdysozoa</taxon>
        <taxon>Arthropoda</taxon>
        <taxon>Hexapoda</taxon>
        <taxon>Insecta</taxon>
        <taxon>Pterygota</taxon>
        <taxon>Neoptera</taxon>
        <taxon>Endopterygota</taxon>
        <taxon>Diptera</taxon>
        <taxon>Brachycera</taxon>
        <taxon>Muscomorpha</taxon>
        <taxon>Ephydroidea</taxon>
        <taxon>Drosophilidae</taxon>
        <taxon>Drosophila</taxon>
        <taxon>Sophophora</taxon>
    </lineage>
</organism>
<dbReference type="Gene3D" id="1.20.1270.350">
    <property type="entry name" value="Dedicator of cytokinesis N-terminal subdomain"/>
    <property type="match status" value="1"/>
</dbReference>
<dbReference type="InterPro" id="IPR036028">
    <property type="entry name" value="SH3-like_dom_sf"/>
</dbReference>
<proteinExistence type="inferred from homology"/>
<comment type="similarity">
    <text evidence="6">Belongs to the DOCK family.</text>
</comment>
<feature type="compositionally biased region" description="Polar residues" evidence="8">
    <location>
        <begin position="1979"/>
        <end position="1989"/>
    </location>
</feature>
<dbReference type="InterPro" id="IPR046770">
    <property type="entry name" value="DOCKER_Lobe_B"/>
</dbReference>
<dbReference type="InterPro" id="IPR035892">
    <property type="entry name" value="C2_domain_sf"/>
</dbReference>
<dbReference type="PROSITE" id="PS51651">
    <property type="entry name" value="DOCKER"/>
    <property type="match status" value="1"/>
</dbReference>
<dbReference type="Pfam" id="PF14429">
    <property type="entry name" value="DOCK-C2"/>
    <property type="match status" value="1"/>
</dbReference>
<keyword evidence="4" id="KW-0597">Phosphoprotein</keyword>
<dbReference type="GO" id="GO:0016780">
    <property type="term" value="F:phosphotransferase activity, for other substituted phosphate groups"/>
    <property type="evidence" value="ECO:0007669"/>
    <property type="project" value="InterPro"/>
</dbReference>
<dbReference type="InterPro" id="IPR043162">
    <property type="entry name" value="DOCK_C_lobe_C"/>
</dbReference>
<dbReference type="Gene3D" id="1.20.58.740">
    <property type="match status" value="1"/>
</dbReference>
<dbReference type="Pfam" id="PF01066">
    <property type="entry name" value="CDP-OH_P_transf"/>
    <property type="match status" value="1"/>
</dbReference>
<dbReference type="GO" id="GO:0005737">
    <property type="term" value="C:cytoplasm"/>
    <property type="evidence" value="ECO:0007669"/>
    <property type="project" value="UniProtKB-SubCell"/>
</dbReference>
<dbReference type="GO" id="GO:0007264">
    <property type="term" value="P:small GTPase-mediated signal transduction"/>
    <property type="evidence" value="ECO:0007669"/>
    <property type="project" value="InterPro"/>
</dbReference>
<keyword evidence="7" id="KW-0175">Coiled coil</keyword>
<evidence type="ECO:0000256" key="3">
    <source>
        <dbReference type="ARBA" id="ARBA00022490"/>
    </source>
</evidence>
<dbReference type="Pfam" id="PF06920">
    <property type="entry name" value="DHR-2_Lobe_A"/>
    <property type="match status" value="1"/>
</dbReference>
<dbReference type="SMART" id="SM00326">
    <property type="entry name" value="SH3"/>
    <property type="match status" value="1"/>
</dbReference>
<evidence type="ECO:0000256" key="2">
    <source>
        <dbReference type="ARBA" id="ARBA00022443"/>
    </source>
</evidence>
<feature type="region of interest" description="Disordered" evidence="8">
    <location>
        <begin position="1790"/>
        <end position="1845"/>
    </location>
</feature>
<feature type="region of interest" description="Disordered" evidence="8">
    <location>
        <begin position="1979"/>
        <end position="2067"/>
    </location>
</feature>
<evidence type="ECO:0000259" key="9">
    <source>
        <dbReference type="PROSITE" id="PS51650"/>
    </source>
</evidence>
<comment type="subcellular location">
    <subcellularLocation>
        <location evidence="1">Cytoplasm</location>
    </subcellularLocation>
</comment>
<dbReference type="InterPro" id="IPR027007">
    <property type="entry name" value="C2_DOCK-type_domain"/>
</dbReference>
<feature type="compositionally biased region" description="Low complexity" evidence="8">
    <location>
        <begin position="2049"/>
        <end position="2058"/>
    </location>
</feature>
<dbReference type="Pfam" id="PF20421">
    <property type="entry name" value="DHR-2_Lobe_C"/>
    <property type="match status" value="1"/>
</dbReference>
<reference evidence="11" key="1">
    <citation type="journal article" date="2023" name="Genome Biol. Evol.">
        <title>Long-read-based Genome Assembly of Drosophila gunungcola Reveals Fewer Chemosensory Genes in Flower-breeding Species.</title>
        <authorList>
            <person name="Negi A."/>
            <person name="Liao B.Y."/>
            <person name="Yeh S.D."/>
        </authorList>
    </citation>
    <scope>NUCLEOTIDE SEQUENCE</scope>
    <source>
        <strain evidence="11">Sukarami</strain>
    </source>
</reference>
<evidence type="ECO:0000256" key="1">
    <source>
        <dbReference type="ARBA" id="ARBA00004496"/>
    </source>
</evidence>
<dbReference type="PROSITE" id="PS51650">
    <property type="entry name" value="C2_DOCK"/>
    <property type="match status" value="1"/>
</dbReference>
<accession>A0A9P9YXR5</accession>
<feature type="coiled-coil region" evidence="7">
    <location>
        <begin position="83"/>
        <end position="114"/>
    </location>
</feature>
<feature type="compositionally biased region" description="Polar residues" evidence="8">
    <location>
        <begin position="2024"/>
        <end position="2034"/>
    </location>
</feature>
<feature type="domain" description="C2 DOCK-type" evidence="9">
    <location>
        <begin position="680"/>
        <end position="796"/>
    </location>
</feature>
<feature type="domain" description="DOCKER" evidence="10">
    <location>
        <begin position="1308"/>
        <end position="1719"/>
    </location>
</feature>
<dbReference type="Gene3D" id="1.25.40.410">
    <property type="match status" value="1"/>
</dbReference>
<dbReference type="SUPFAM" id="SSF50044">
    <property type="entry name" value="SH3-domain"/>
    <property type="match status" value="1"/>
</dbReference>
<dbReference type="Gene3D" id="2.30.30.40">
    <property type="entry name" value="SH3 Domains"/>
    <property type="match status" value="1"/>
</dbReference>
<name>A0A9P9YXR5_9MUSC</name>
<dbReference type="InterPro" id="IPR027357">
    <property type="entry name" value="DOCKER_dom"/>
</dbReference>
<dbReference type="GO" id="GO:0005085">
    <property type="term" value="F:guanyl-nucleotide exchange factor activity"/>
    <property type="evidence" value="ECO:0007669"/>
    <property type="project" value="UniProtKB-KW"/>
</dbReference>
<dbReference type="FunFam" id="1.20.58.740:FF:000006">
    <property type="entry name" value="Blast:Dedicator of cytokinesis protein 3"/>
    <property type="match status" value="1"/>
</dbReference>
<dbReference type="InterPro" id="IPR046773">
    <property type="entry name" value="DOCKER_Lobe_C"/>
</dbReference>
<evidence type="ECO:0000256" key="8">
    <source>
        <dbReference type="SAM" id="MobiDB-lite"/>
    </source>
</evidence>
<dbReference type="Gene3D" id="1.20.120.1760">
    <property type="match status" value="1"/>
</dbReference>
<dbReference type="EMBL" id="JAMKOV010000001">
    <property type="protein sequence ID" value="KAI8044639.1"/>
    <property type="molecule type" value="Genomic_DNA"/>
</dbReference>
<dbReference type="InterPro" id="IPR043130">
    <property type="entry name" value="CDP-OH_PTrfase_TM_dom"/>
</dbReference>
<evidence type="ECO:0000313" key="11">
    <source>
        <dbReference type="EMBL" id="KAI8044639.1"/>
    </source>
</evidence>
<evidence type="ECO:0000256" key="5">
    <source>
        <dbReference type="ARBA" id="ARBA00022658"/>
    </source>
</evidence>
<evidence type="ECO:0000313" key="12">
    <source>
        <dbReference type="Proteomes" id="UP001059596"/>
    </source>
</evidence>
<comment type="caution">
    <text evidence="11">The sequence shown here is derived from an EMBL/GenBank/DDBJ whole genome shotgun (WGS) entry which is preliminary data.</text>
</comment>
<evidence type="ECO:0000256" key="7">
    <source>
        <dbReference type="SAM" id="Coils"/>
    </source>
</evidence>
<gene>
    <name evidence="11" type="ORF">M5D96_000810</name>
</gene>
<dbReference type="InterPro" id="IPR032376">
    <property type="entry name" value="DOCK_N"/>
</dbReference>
<dbReference type="Pfam" id="PF16172">
    <property type="entry name" value="DOCK_N"/>
    <property type="match status" value="1"/>
</dbReference>
<dbReference type="FunFam" id="1.25.40.410:FF:000003">
    <property type="entry name" value="Dedicator of cytokinesis protein 4"/>
    <property type="match status" value="1"/>
</dbReference>
<keyword evidence="12" id="KW-1185">Reference proteome</keyword>
<dbReference type="InterPro" id="IPR043161">
    <property type="entry name" value="DOCK_C_lobe_A"/>
</dbReference>
<dbReference type="InterPro" id="IPR000462">
    <property type="entry name" value="CDP-OH_P_trans"/>
</dbReference>
<dbReference type="Pfam" id="PF20422">
    <property type="entry name" value="DHR-2_Lobe_B"/>
    <property type="match status" value="1"/>
</dbReference>
<feature type="region of interest" description="Disordered" evidence="8">
    <location>
        <begin position="1862"/>
        <end position="1882"/>
    </location>
</feature>
<protein>
    <submittedName>
        <fullName evidence="11">Uncharacterized protein</fullName>
    </submittedName>
</protein>
<dbReference type="GO" id="GO:0031267">
    <property type="term" value="F:small GTPase binding"/>
    <property type="evidence" value="ECO:0007669"/>
    <property type="project" value="TreeGrafter"/>
</dbReference>
<dbReference type="PANTHER" id="PTHR45653">
    <property type="entry name" value="DEDICATOR OF CYTOKINESIS"/>
    <property type="match status" value="1"/>
</dbReference>
<dbReference type="InterPro" id="IPR056372">
    <property type="entry name" value="TPR_DOCK"/>
</dbReference>
<dbReference type="Pfam" id="PF23554">
    <property type="entry name" value="TPR_DOCK"/>
    <property type="match status" value="2"/>
</dbReference>
<feature type="non-terminal residue" evidence="11">
    <location>
        <position position="2112"/>
    </location>
</feature>
<dbReference type="CDD" id="cd11872">
    <property type="entry name" value="SH3_DOCK_AB"/>
    <property type="match status" value="1"/>
</dbReference>
<evidence type="ECO:0000256" key="4">
    <source>
        <dbReference type="ARBA" id="ARBA00022553"/>
    </source>
</evidence>
<dbReference type="PANTHER" id="PTHR45653:SF12">
    <property type="entry name" value="SPONGE, ISOFORM E"/>
    <property type="match status" value="1"/>
</dbReference>
<evidence type="ECO:0000259" key="10">
    <source>
        <dbReference type="PROSITE" id="PS51651"/>
    </source>
</evidence>
<evidence type="ECO:0000256" key="6">
    <source>
        <dbReference type="PROSITE-ProRule" id="PRU00983"/>
    </source>
</evidence>
<dbReference type="GO" id="GO:0008654">
    <property type="term" value="P:phospholipid biosynthetic process"/>
    <property type="evidence" value="ECO:0007669"/>
    <property type="project" value="InterPro"/>
</dbReference>